<organism evidence="6 7">
    <name type="scientific">Nannocystis exedens</name>
    <dbReference type="NCBI Taxonomy" id="54"/>
    <lineage>
        <taxon>Bacteria</taxon>
        <taxon>Pseudomonadati</taxon>
        <taxon>Myxococcota</taxon>
        <taxon>Polyangia</taxon>
        <taxon>Nannocystales</taxon>
        <taxon>Nannocystaceae</taxon>
        <taxon>Nannocystis</taxon>
    </lineage>
</organism>
<dbReference type="PROSITE" id="PS50977">
    <property type="entry name" value="HTH_TETR_2"/>
    <property type="match status" value="1"/>
</dbReference>
<dbReference type="InterPro" id="IPR001647">
    <property type="entry name" value="HTH_TetR"/>
</dbReference>
<dbReference type="Gene3D" id="1.10.10.60">
    <property type="entry name" value="Homeodomain-like"/>
    <property type="match status" value="1"/>
</dbReference>
<dbReference type="Pfam" id="PF00440">
    <property type="entry name" value="TetR_N"/>
    <property type="match status" value="1"/>
</dbReference>
<evidence type="ECO:0000313" key="7">
    <source>
        <dbReference type="Proteomes" id="UP000199400"/>
    </source>
</evidence>
<keyword evidence="1" id="KW-0805">Transcription regulation</keyword>
<dbReference type="InterPro" id="IPR009057">
    <property type="entry name" value="Homeodomain-like_sf"/>
</dbReference>
<dbReference type="GO" id="GO:0003677">
    <property type="term" value="F:DNA binding"/>
    <property type="evidence" value="ECO:0007669"/>
    <property type="project" value="UniProtKB-UniRule"/>
</dbReference>
<gene>
    <name evidence="6" type="ORF">SAMN02745121_01070</name>
</gene>
<evidence type="ECO:0000313" key="6">
    <source>
        <dbReference type="EMBL" id="SFD67396.1"/>
    </source>
</evidence>
<dbReference type="PANTHER" id="PTHR47506:SF1">
    <property type="entry name" value="HTH-TYPE TRANSCRIPTIONAL REGULATOR YJDC"/>
    <property type="match status" value="1"/>
</dbReference>
<dbReference type="AlphaFoldDB" id="A0A1I1U965"/>
<dbReference type="Gene3D" id="1.10.357.10">
    <property type="entry name" value="Tetracycline Repressor, domain 2"/>
    <property type="match status" value="1"/>
</dbReference>
<dbReference type="EMBL" id="FOMX01000003">
    <property type="protein sequence ID" value="SFD67396.1"/>
    <property type="molecule type" value="Genomic_DNA"/>
</dbReference>
<accession>A0A1I1U965</accession>
<keyword evidence="3" id="KW-0804">Transcription</keyword>
<dbReference type="Proteomes" id="UP000199400">
    <property type="component" value="Unassembled WGS sequence"/>
</dbReference>
<dbReference type="SUPFAM" id="SSF48498">
    <property type="entry name" value="Tetracyclin repressor-like, C-terminal domain"/>
    <property type="match status" value="1"/>
</dbReference>
<dbReference type="InterPro" id="IPR011075">
    <property type="entry name" value="TetR_C"/>
</dbReference>
<evidence type="ECO:0000256" key="4">
    <source>
        <dbReference type="PROSITE-ProRule" id="PRU00335"/>
    </source>
</evidence>
<keyword evidence="7" id="KW-1185">Reference proteome</keyword>
<dbReference type="Pfam" id="PF16925">
    <property type="entry name" value="TetR_C_13"/>
    <property type="match status" value="1"/>
</dbReference>
<dbReference type="InterPro" id="IPR036271">
    <property type="entry name" value="Tet_transcr_reg_TetR-rel_C_sf"/>
</dbReference>
<name>A0A1I1U965_9BACT</name>
<evidence type="ECO:0000256" key="3">
    <source>
        <dbReference type="ARBA" id="ARBA00023163"/>
    </source>
</evidence>
<dbReference type="PANTHER" id="PTHR47506">
    <property type="entry name" value="TRANSCRIPTIONAL REGULATORY PROTEIN"/>
    <property type="match status" value="1"/>
</dbReference>
<reference evidence="7" key="1">
    <citation type="submission" date="2016-10" db="EMBL/GenBank/DDBJ databases">
        <authorList>
            <person name="Varghese N."/>
            <person name="Submissions S."/>
        </authorList>
    </citation>
    <scope>NUCLEOTIDE SEQUENCE [LARGE SCALE GENOMIC DNA]</scope>
    <source>
        <strain evidence="7">ATCC 25963</strain>
    </source>
</reference>
<evidence type="ECO:0000256" key="1">
    <source>
        <dbReference type="ARBA" id="ARBA00023015"/>
    </source>
</evidence>
<evidence type="ECO:0000259" key="5">
    <source>
        <dbReference type="PROSITE" id="PS50977"/>
    </source>
</evidence>
<dbReference type="OrthoDB" id="270177at2"/>
<feature type="DNA-binding region" description="H-T-H motif" evidence="4">
    <location>
        <begin position="40"/>
        <end position="59"/>
    </location>
</feature>
<dbReference type="SUPFAM" id="SSF46689">
    <property type="entry name" value="Homeodomain-like"/>
    <property type="match status" value="1"/>
</dbReference>
<proteinExistence type="predicted"/>
<protein>
    <submittedName>
        <fullName evidence="6">Transcriptional regulator, TetR family</fullName>
    </submittedName>
</protein>
<keyword evidence="2 4" id="KW-0238">DNA-binding</keyword>
<sequence length="208" mass="22123">MRSSTKKVSRRVGRPRAYDPDAAVGRMTEVFREVGFARASLDEIAQATGMNRPSLYAAFGDKKAMYFRAIDHFSAEMRARVERALADDDLGRSLAGFFAAALELYRAGGDTPPSCLVLCTAPAEAADDADIRARLGQTLAEIDGVFVGRLQRARAAGTLRPDADPEQLGLLLAATLHSVALRARAGQPQAQIDALVAGAVALVLGPRA</sequence>
<feature type="domain" description="HTH tetR-type" evidence="5">
    <location>
        <begin position="17"/>
        <end position="77"/>
    </location>
</feature>
<evidence type="ECO:0000256" key="2">
    <source>
        <dbReference type="ARBA" id="ARBA00023125"/>
    </source>
</evidence>